<keyword evidence="7" id="KW-0663">Pyridoxal phosphate</keyword>
<keyword evidence="5 13" id="KW-0032">Aminotransferase</keyword>
<dbReference type="SUPFAM" id="SSF53383">
    <property type="entry name" value="PLP-dependent transferases"/>
    <property type="match status" value="1"/>
</dbReference>
<dbReference type="InterPro" id="IPR000524">
    <property type="entry name" value="Tscrpt_reg_HTH_GntR"/>
</dbReference>
<dbReference type="InterPro" id="IPR015422">
    <property type="entry name" value="PyrdxlP-dep_Trfase_small"/>
</dbReference>
<dbReference type="InterPro" id="IPR051446">
    <property type="entry name" value="HTH_trans_reg/aminotransferase"/>
</dbReference>
<dbReference type="EMBL" id="QJVJ01000003">
    <property type="protein sequence ID" value="PYI55789.1"/>
    <property type="molecule type" value="Genomic_DNA"/>
</dbReference>
<dbReference type="SUPFAM" id="SSF46785">
    <property type="entry name" value="Winged helix' DNA-binding domain"/>
    <property type="match status" value="1"/>
</dbReference>
<dbReference type="PANTHER" id="PTHR46577:SF2">
    <property type="entry name" value="TRANSCRIPTIONAL REGULATORY PROTEIN"/>
    <property type="match status" value="1"/>
</dbReference>
<dbReference type="InterPro" id="IPR004839">
    <property type="entry name" value="Aminotransferase_I/II_large"/>
</dbReference>
<dbReference type="InterPro" id="IPR015421">
    <property type="entry name" value="PyrdxlP-dep_Trfase_major"/>
</dbReference>
<comment type="subunit">
    <text evidence="4">Homodimer.</text>
</comment>
<dbReference type="InterPro" id="IPR036390">
    <property type="entry name" value="WH_DNA-bd_sf"/>
</dbReference>
<evidence type="ECO:0000256" key="2">
    <source>
        <dbReference type="ARBA" id="ARBA00005384"/>
    </source>
</evidence>
<evidence type="ECO:0000256" key="11">
    <source>
        <dbReference type="SAM" id="MobiDB-lite"/>
    </source>
</evidence>
<reference evidence="13 14" key="1">
    <citation type="submission" date="2018-05" db="EMBL/GenBank/DDBJ databases">
        <title>Paenibacillus flagellatus sp. nov., isolated from selenium mineral soil.</title>
        <authorList>
            <person name="Dai X."/>
        </authorList>
    </citation>
    <scope>NUCLEOTIDE SEQUENCE [LARGE SCALE GENOMIC DNA]</scope>
    <source>
        <strain evidence="13 14">DXL2</strain>
    </source>
</reference>
<evidence type="ECO:0000256" key="8">
    <source>
        <dbReference type="ARBA" id="ARBA00023015"/>
    </source>
</evidence>
<dbReference type="Proteomes" id="UP000247476">
    <property type="component" value="Unassembled WGS sequence"/>
</dbReference>
<dbReference type="CDD" id="cd07377">
    <property type="entry name" value="WHTH_GntR"/>
    <property type="match status" value="1"/>
</dbReference>
<dbReference type="GO" id="GO:0008483">
    <property type="term" value="F:transaminase activity"/>
    <property type="evidence" value="ECO:0007669"/>
    <property type="project" value="UniProtKB-KW"/>
</dbReference>
<dbReference type="SMART" id="SM00345">
    <property type="entry name" value="HTH_GNTR"/>
    <property type="match status" value="1"/>
</dbReference>
<comment type="similarity">
    <text evidence="3">Belongs to the class-I pyridoxal-phosphate-dependent aminotransferase family.</text>
</comment>
<dbReference type="RefSeq" id="WP_110839590.1">
    <property type="nucleotide sequence ID" value="NZ_QJVJ01000003.1"/>
</dbReference>
<dbReference type="Gene3D" id="3.90.1150.10">
    <property type="entry name" value="Aspartate Aminotransferase, domain 1"/>
    <property type="match status" value="1"/>
</dbReference>
<evidence type="ECO:0000259" key="12">
    <source>
        <dbReference type="PROSITE" id="PS50949"/>
    </source>
</evidence>
<dbReference type="Gene3D" id="1.10.10.10">
    <property type="entry name" value="Winged helix-like DNA-binding domain superfamily/Winged helix DNA-binding domain"/>
    <property type="match status" value="1"/>
</dbReference>
<gene>
    <name evidence="13" type="ORF">DLM86_08720</name>
</gene>
<evidence type="ECO:0000256" key="7">
    <source>
        <dbReference type="ARBA" id="ARBA00022898"/>
    </source>
</evidence>
<dbReference type="PRINTS" id="PR00035">
    <property type="entry name" value="HTHGNTR"/>
</dbReference>
<keyword evidence="8" id="KW-0805">Transcription regulation</keyword>
<feature type="region of interest" description="Disordered" evidence="11">
    <location>
        <begin position="77"/>
        <end position="96"/>
    </location>
</feature>
<evidence type="ECO:0000313" key="13">
    <source>
        <dbReference type="EMBL" id="PYI55789.1"/>
    </source>
</evidence>
<evidence type="ECO:0000256" key="1">
    <source>
        <dbReference type="ARBA" id="ARBA00001933"/>
    </source>
</evidence>
<name>A0A2V5K8F4_9BACL</name>
<dbReference type="CDD" id="cd00609">
    <property type="entry name" value="AAT_like"/>
    <property type="match status" value="1"/>
</dbReference>
<organism evidence="13 14">
    <name type="scientific">Paenibacillus flagellatus</name>
    <dbReference type="NCBI Taxonomy" id="2211139"/>
    <lineage>
        <taxon>Bacteria</taxon>
        <taxon>Bacillati</taxon>
        <taxon>Bacillota</taxon>
        <taxon>Bacilli</taxon>
        <taxon>Bacillales</taxon>
        <taxon>Paenibacillaceae</taxon>
        <taxon>Paenibacillus</taxon>
    </lineage>
</organism>
<comment type="caution">
    <text evidence="13">The sequence shown here is derived from an EMBL/GenBank/DDBJ whole genome shotgun (WGS) entry which is preliminary data.</text>
</comment>
<dbReference type="PROSITE" id="PS50949">
    <property type="entry name" value="HTH_GNTR"/>
    <property type="match status" value="1"/>
</dbReference>
<keyword evidence="6 13" id="KW-0808">Transferase</keyword>
<keyword evidence="14" id="KW-1185">Reference proteome</keyword>
<dbReference type="Gene3D" id="3.40.640.10">
    <property type="entry name" value="Type I PLP-dependent aspartate aminotransferase-like (Major domain)"/>
    <property type="match status" value="1"/>
</dbReference>
<comment type="cofactor">
    <cofactor evidence="1">
        <name>pyridoxal 5'-phosphate</name>
        <dbReference type="ChEBI" id="CHEBI:597326"/>
    </cofactor>
</comment>
<evidence type="ECO:0000256" key="5">
    <source>
        <dbReference type="ARBA" id="ARBA00022576"/>
    </source>
</evidence>
<keyword evidence="10" id="KW-0804">Transcription</keyword>
<comment type="similarity">
    <text evidence="2">In the C-terminal section; belongs to the class-I pyridoxal-phosphate-dependent aminotransferase family.</text>
</comment>
<evidence type="ECO:0000256" key="10">
    <source>
        <dbReference type="ARBA" id="ARBA00023163"/>
    </source>
</evidence>
<dbReference type="AlphaFoldDB" id="A0A2V5K8F4"/>
<dbReference type="Pfam" id="PF00155">
    <property type="entry name" value="Aminotran_1_2"/>
    <property type="match status" value="1"/>
</dbReference>
<feature type="domain" description="HTH gntR-type" evidence="12">
    <location>
        <begin position="11"/>
        <end position="79"/>
    </location>
</feature>
<evidence type="ECO:0000256" key="3">
    <source>
        <dbReference type="ARBA" id="ARBA00007441"/>
    </source>
</evidence>
<accession>A0A2V5K8F4</accession>
<evidence type="ECO:0000313" key="14">
    <source>
        <dbReference type="Proteomes" id="UP000247476"/>
    </source>
</evidence>
<protein>
    <submittedName>
        <fullName evidence="13">PLP-dependent aminotransferase family protein</fullName>
    </submittedName>
</protein>
<proteinExistence type="inferred from homology"/>
<evidence type="ECO:0000256" key="9">
    <source>
        <dbReference type="ARBA" id="ARBA00023125"/>
    </source>
</evidence>
<dbReference type="InterPro" id="IPR036388">
    <property type="entry name" value="WH-like_DNA-bd_sf"/>
</dbReference>
<keyword evidence="9" id="KW-0238">DNA-binding</keyword>
<evidence type="ECO:0000256" key="6">
    <source>
        <dbReference type="ARBA" id="ARBA00022679"/>
    </source>
</evidence>
<dbReference type="Pfam" id="PF00392">
    <property type="entry name" value="GntR"/>
    <property type="match status" value="1"/>
</dbReference>
<dbReference type="GO" id="GO:0003677">
    <property type="term" value="F:DNA binding"/>
    <property type="evidence" value="ECO:0007669"/>
    <property type="project" value="UniProtKB-KW"/>
</dbReference>
<evidence type="ECO:0000256" key="4">
    <source>
        <dbReference type="ARBA" id="ARBA00011738"/>
    </source>
</evidence>
<dbReference type="InterPro" id="IPR015424">
    <property type="entry name" value="PyrdxlP-dep_Trfase"/>
</dbReference>
<dbReference type="GO" id="GO:0030170">
    <property type="term" value="F:pyridoxal phosphate binding"/>
    <property type="evidence" value="ECO:0007669"/>
    <property type="project" value="InterPro"/>
</dbReference>
<feature type="compositionally biased region" description="Basic and acidic residues" evidence="11">
    <location>
        <begin position="78"/>
        <end position="93"/>
    </location>
</feature>
<dbReference type="PANTHER" id="PTHR46577">
    <property type="entry name" value="HTH-TYPE TRANSCRIPTIONAL REGULATORY PROTEIN GABR"/>
    <property type="match status" value="1"/>
</dbReference>
<dbReference type="FunFam" id="3.40.640.10:FF:000053">
    <property type="entry name" value="Aminotransferase, class I"/>
    <property type="match status" value="1"/>
</dbReference>
<sequence length="512" mass="55914">MNISIDRDSPVPIYRQIKRQIRDKIDAGLLAPGFRLPPERKLAELLAVNRSTVLSAYDELKAEGAVESYVGRGTIVRSSERRDNGERPHEAERPSAPAPLYWKPLLAPGAGGGGSSLIRDLLALPKRPDAVSFGVGVPAPDEELKAELADIAGKLFREGGDESTLLHSPVEGFASLRQTLCERMSRSGIRTTKEEVLVVSGAQQGLDLIARTLLSRGDCVLVEEPTYFSALETFRAAGADVIGIPADADGRLRLDALEAMLRYRPKFVYVIPSYQNPSGRLMDASTREALLHLAYRHRTPIVEEDPYSALGYEGAPLPPIKAMDLYDHVVYVGTFSKLIGPGFRVGWIAAPRQLAKPLAAMKQIADLHTGSIAQKLAESALREGVVDRQTDKIRVAYREKRDEIVSALKQYAVPGMSWETPKGGLFVWVRLPDGVNGSGLAVRASDRGVDYIPGTPFFADPPHADYIRLNFACVDMGRIREGVRRLCAAVQDVLGEERPDDLPGEPGTIPIV</sequence>
<dbReference type="OrthoDB" id="9802601at2"/>
<dbReference type="GO" id="GO:0003700">
    <property type="term" value="F:DNA-binding transcription factor activity"/>
    <property type="evidence" value="ECO:0007669"/>
    <property type="project" value="InterPro"/>
</dbReference>